<feature type="transmembrane region" description="Helical" evidence="1">
    <location>
        <begin position="333"/>
        <end position="353"/>
    </location>
</feature>
<dbReference type="Pfam" id="PF14476">
    <property type="entry name" value="Chloroplast_duf"/>
    <property type="match status" value="1"/>
</dbReference>
<keyword evidence="1" id="KW-0812">Transmembrane</keyword>
<dbReference type="PANTHER" id="PTHR33358">
    <property type="entry name" value="F-BOX PROTEIN WITH A DOMAIN PROTEIN"/>
    <property type="match status" value="1"/>
</dbReference>
<dbReference type="eggNOG" id="ENOG502QXI0">
    <property type="taxonomic scope" value="Eukaryota"/>
</dbReference>
<dbReference type="EMBL" id="KK198756">
    <property type="protein sequence ID" value="KCW76999.1"/>
    <property type="molecule type" value="Genomic_DNA"/>
</dbReference>
<proteinExistence type="predicted"/>
<feature type="transmembrane region" description="Helical" evidence="1">
    <location>
        <begin position="359"/>
        <end position="377"/>
    </location>
</feature>
<reference evidence="2" key="1">
    <citation type="submission" date="2013-07" db="EMBL/GenBank/DDBJ databases">
        <title>The genome of Eucalyptus grandis.</title>
        <authorList>
            <person name="Schmutz J."/>
            <person name="Hayes R."/>
            <person name="Myburg A."/>
            <person name="Tuskan G."/>
            <person name="Grattapaglia D."/>
            <person name="Rokhsar D.S."/>
        </authorList>
    </citation>
    <scope>NUCLEOTIDE SEQUENCE</scope>
    <source>
        <tissue evidence="2">Leaf extractions</tissue>
    </source>
</reference>
<evidence type="ECO:0008006" key="3">
    <source>
        <dbReference type="Google" id="ProtNLM"/>
    </source>
</evidence>
<dbReference type="PANTHER" id="PTHR33358:SF12">
    <property type="entry name" value="F-BOX PROTEIN WITH A DOMAIN PROTEIN"/>
    <property type="match status" value="1"/>
</dbReference>
<dbReference type="OrthoDB" id="1897643at2759"/>
<evidence type="ECO:0000313" key="2">
    <source>
        <dbReference type="EMBL" id="KCW76999.1"/>
    </source>
</evidence>
<dbReference type="AlphaFoldDB" id="A0A059CFJ3"/>
<feature type="transmembrane region" description="Helical" evidence="1">
    <location>
        <begin position="123"/>
        <end position="145"/>
    </location>
</feature>
<gene>
    <name evidence="2" type="ORF">EUGRSUZ_D01348</name>
</gene>
<dbReference type="Gramene" id="KCW76999">
    <property type="protein sequence ID" value="KCW76999"/>
    <property type="gene ID" value="EUGRSUZ_D01348"/>
</dbReference>
<dbReference type="STRING" id="71139.A0A059CFJ3"/>
<dbReference type="InParanoid" id="A0A059CFJ3"/>
<name>A0A059CFJ3_EUCGR</name>
<dbReference type="OMA" id="RWWPESY"/>
<sequence length="462" mass="50697">MASLASTLSLSSCNPRSSKRINAAIRFPWPQKLRPAVPNPTKITLETADRLKTPVVTSVEANDVGDEIVSNEAVHGPCKSSASAYADHPSFARIQLHALLASISDRIEMHNNMCEQRNNWNHLLLSSINMITLTATTISGLYVIISASGGPLTSSSSSALLAMKLCSALLFSAATGMLLVVNKIQPSQLAEEQRNAVRLFKQLYSEVESRLDVRGDSVTEADVEEIVEKILALDKAYPLSLIGKMLEKFPGKFEPAIWWPMSSDGDDNQEKERDSSCEEREKIDDFLENVEQIDNGWSEELEVEMRAVLHVLKSKDSEDYMRLGNLVLKINKALAISGPLLTGIAAFSSVFMGPTGGPWAAVAAVTGGALAAVVNSFEHGYQVGMVVEMYRNCAGFFRLLEESIESTLVEREVQRRENGEMFRLKVALKLGRSLSQLRDLARKSTSSGDYGTDVDEFASKLF</sequence>
<organism evidence="2">
    <name type="scientific">Eucalyptus grandis</name>
    <name type="common">Flooded gum</name>
    <dbReference type="NCBI Taxonomy" id="71139"/>
    <lineage>
        <taxon>Eukaryota</taxon>
        <taxon>Viridiplantae</taxon>
        <taxon>Streptophyta</taxon>
        <taxon>Embryophyta</taxon>
        <taxon>Tracheophyta</taxon>
        <taxon>Spermatophyta</taxon>
        <taxon>Magnoliopsida</taxon>
        <taxon>eudicotyledons</taxon>
        <taxon>Gunneridae</taxon>
        <taxon>Pentapetalae</taxon>
        <taxon>rosids</taxon>
        <taxon>malvids</taxon>
        <taxon>Myrtales</taxon>
        <taxon>Myrtaceae</taxon>
        <taxon>Myrtoideae</taxon>
        <taxon>Eucalypteae</taxon>
        <taxon>Eucalyptus</taxon>
    </lineage>
</organism>
<dbReference type="InterPro" id="IPR027949">
    <property type="entry name" value="Chloroplast_duf"/>
</dbReference>
<feature type="transmembrane region" description="Helical" evidence="1">
    <location>
        <begin position="157"/>
        <end position="181"/>
    </location>
</feature>
<dbReference type="KEGG" id="egr:104442926"/>
<protein>
    <recommendedName>
        <fullName evidence="3">F-box protein</fullName>
    </recommendedName>
</protein>
<dbReference type="FunCoup" id="A0A059CFJ3">
    <property type="interactions" value="26"/>
</dbReference>
<evidence type="ECO:0000256" key="1">
    <source>
        <dbReference type="SAM" id="Phobius"/>
    </source>
</evidence>
<keyword evidence="1" id="KW-1133">Transmembrane helix</keyword>
<accession>A0A059CFJ3</accession>
<keyword evidence="1" id="KW-0472">Membrane</keyword>